<dbReference type="Pfam" id="PF00059">
    <property type="entry name" value="Lectin_C"/>
    <property type="match status" value="2"/>
</dbReference>
<dbReference type="InterPro" id="IPR018378">
    <property type="entry name" value="C-type_lectin_CS"/>
</dbReference>
<evidence type="ECO:0000313" key="3">
    <source>
        <dbReference type="EMBL" id="KAF7686878.1"/>
    </source>
</evidence>
<evidence type="ECO:0000313" key="4">
    <source>
        <dbReference type="Proteomes" id="UP000606274"/>
    </source>
</evidence>
<dbReference type="Gene3D" id="3.10.100.10">
    <property type="entry name" value="Mannose-Binding Protein A, subunit A"/>
    <property type="match status" value="2"/>
</dbReference>
<comment type="caution">
    <text evidence="3">The sequence shown here is derived from an EMBL/GenBank/DDBJ whole genome shotgun (WGS) entry which is preliminary data.</text>
</comment>
<dbReference type="PANTHER" id="PTHR45784">
    <property type="entry name" value="C-TYPE LECTIN DOMAIN FAMILY 20 MEMBER A-RELATED"/>
    <property type="match status" value="1"/>
</dbReference>
<feature type="domain" description="C-type lectin" evidence="2">
    <location>
        <begin position="21"/>
        <end position="135"/>
    </location>
</feature>
<name>A0A8T0A6U1_SILME</name>
<dbReference type="PANTHER" id="PTHR45784:SF3">
    <property type="entry name" value="C-TYPE LECTIN DOMAIN FAMILY 4 MEMBER K-LIKE-RELATED"/>
    <property type="match status" value="1"/>
</dbReference>
<keyword evidence="1" id="KW-1015">Disulfide bond</keyword>
<dbReference type="InterPro" id="IPR016187">
    <property type="entry name" value="CTDL_fold"/>
</dbReference>
<dbReference type="AlphaFoldDB" id="A0A8T0A6U1"/>
<sequence>MSLTGFVPISVFIVQTVPHKYKLISSKVSWSVAQNYCSVIYSDLAIILSDTDWLRFNYVAKINYALATFTWVGLYNDIDSWRWSSNDLQLKYANYTHWAIGEPNNLDGKESCGSVNEYGRWIDDDCKNAKHFICYNANYSGPSSFIGCTTLLPWTAAQAYCRQHHTDLASALQSTDSIYIWNIRLGQGNSWIGLYRDTWKWSDGTDAANLHWATGQPNNLAGNENCVSIYNGKLYDDSCTKLYYFFCHTGKSFVL</sequence>
<evidence type="ECO:0000259" key="2">
    <source>
        <dbReference type="PROSITE" id="PS50041"/>
    </source>
</evidence>
<gene>
    <name evidence="3" type="ORF">HF521_015271</name>
</gene>
<dbReference type="PROSITE" id="PS00615">
    <property type="entry name" value="C_TYPE_LECTIN_1"/>
    <property type="match status" value="1"/>
</dbReference>
<dbReference type="InterPro" id="IPR001304">
    <property type="entry name" value="C-type_lectin-like"/>
</dbReference>
<proteinExistence type="predicted"/>
<accession>A0A8T0A6U1</accession>
<feature type="domain" description="C-type lectin" evidence="2">
    <location>
        <begin position="154"/>
        <end position="248"/>
    </location>
</feature>
<protein>
    <recommendedName>
        <fullName evidence="2">C-type lectin domain-containing protein</fullName>
    </recommendedName>
</protein>
<organism evidence="3 4">
    <name type="scientific">Silurus meridionalis</name>
    <name type="common">Southern catfish</name>
    <name type="synonym">Silurus soldatovi meridionalis</name>
    <dbReference type="NCBI Taxonomy" id="175797"/>
    <lineage>
        <taxon>Eukaryota</taxon>
        <taxon>Metazoa</taxon>
        <taxon>Chordata</taxon>
        <taxon>Craniata</taxon>
        <taxon>Vertebrata</taxon>
        <taxon>Euteleostomi</taxon>
        <taxon>Actinopterygii</taxon>
        <taxon>Neopterygii</taxon>
        <taxon>Teleostei</taxon>
        <taxon>Ostariophysi</taxon>
        <taxon>Siluriformes</taxon>
        <taxon>Siluridae</taxon>
        <taxon>Silurus</taxon>
    </lineage>
</organism>
<dbReference type="SUPFAM" id="SSF56436">
    <property type="entry name" value="C-type lectin-like"/>
    <property type="match status" value="2"/>
</dbReference>
<dbReference type="EMBL" id="JABFDY010000028">
    <property type="protein sequence ID" value="KAF7686878.1"/>
    <property type="molecule type" value="Genomic_DNA"/>
</dbReference>
<dbReference type="InterPro" id="IPR016186">
    <property type="entry name" value="C-type_lectin-like/link_sf"/>
</dbReference>
<dbReference type="PROSITE" id="PS50041">
    <property type="entry name" value="C_TYPE_LECTIN_2"/>
    <property type="match status" value="2"/>
</dbReference>
<evidence type="ECO:0000256" key="1">
    <source>
        <dbReference type="ARBA" id="ARBA00023157"/>
    </source>
</evidence>
<keyword evidence="4" id="KW-1185">Reference proteome</keyword>
<dbReference type="SMART" id="SM00034">
    <property type="entry name" value="CLECT"/>
    <property type="match status" value="2"/>
</dbReference>
<dbReference type="Proteomes" id="UP000606274">
    <property type="component" value="Unassembled WGS sequence"/>
</dbReference>
<reference evidence="3" key="1">
    <citation type="submission" date="2020-08" db="EMBL/GenBank/DDBJ databases">
        <title>Chromosome-level assembly of Southern catfish (Silurus meridionalis) provides insights into visual adaptation to the nocturnal and benthic lifestyles.</title>
        <authorList>
            <person name="Zhang Y."/>
            <person name="Wang D."/>
            <person name="Peng Z."/>
        </authorList>
    </citation>
    <scope>NUCLEOTIDE SEQUENCE</scope>
    <source>
        <strain evidence="3">SWU-2019-XX</strain>
        <tissue evidence="3">Muscle</tissue>
    </source>
</reference>